<keyword evidence="1" id="KW-0812">Transmembrane</keyword>
<evidence type="ECO:0000256" key="1">
    <source>
        <dbReference type="SAM" id="Phobius"/>
    </source>
</evidence>
<organism evidence="2 3">
    <name type="scientific">Geofilum rubicundum JCM 15548</name>
    <dbReference type="NCBI Taxonomy" id="1236989"/>
    <lineage>
        <taxon>Bacteria</taxon>
        <taxon>Pseudomonadati</taxon>
        <taxon>Bacteroidota</taxon>
        <taxon>Bacteroidia</taxon>
        <taxon>Marinilabiliales</taxon>
        <taxon>Marinilabiliaceae</taxon>
        <taxon>Geofilum</taxon>
    </lineage>
</organism>
<reference evidence="2 3" key="1">
    <citation type="journal article" date="2015" name="Microbes Environ.">
        <title>Distribution and evolution of nitrogen fixation genes in the phylum bacteroidetes.</title>
        <authorList>
            <person name="Inoue J."/>
            <person name="Oshima K."/>
            <person name="Suda W."/>
            <person name="Sakamoto M."/>
            <person name="Iino T."/>
            <person name="Noda S."/>
            <person name="Hongoh Y."/>
            <person name="Hattori M."/>
            <person name="Ohkuma M."/>
        </authorList>
    </citation>
    <scope>NUCLEOTIDE SEQUENCE [LARGE SCALE GENOMIC DNA]</scope>
    <source>
        <strain evidence="2">JCM 15548</strain>
    </source>
</reference>
<evidence type="ECO:0000313" key="2">
    <source>
        <dbReference type="EMBL" id="GAO30899.1"/>
    </source>
</evidence>
<protein>
    <submittedName>
        <fullName evidence="2">RND multidrug efflux transporter</fullName>
    </submittedName>
</protein>
<dbReference type="Pfam" id="PF00873">
    <property type="entry name" value="ACR_tran"/>
    <property type="match status" value="1"/>
</dbReference>
<feature type="transmembrane region" description="Helical" evidence="1">
    <location>
        <begin position="69"/>
        <end position="88"/>
    </location>
</feature>
<gene>
    <name evidence="2" type="ORF">JCM15548_13218</name>
</gene>
<accession>A0A0E9M089</accession>
<dbReference type="PRINTS" id="PR00702">
    <property type="entry name" value="ACRIFLAVINRP"/>
</dbReference>
<name>A0A0E9M089_9BACT</name>
<dbReference type="PANTHER" id="PTHR32063">
    <property type="match status" value="1"/>
</dbReference>
<dbReference type="InterPro" id="IPR001036">
    <property type="entry name" value="Acrflvin-R"/>
</dbReference>
<feature type="transmembrane region" description="Helical" evidence="1">
    <location>
        <begin position="28"/>
        <end position="48"/>
    </location>
</feature>
<dbReference type="Proteomes" id="UP000032900">
    <property type="component" value="Unassembled WGS sequence"/>
</dbReference>
<dbReference type="PANTHER" id="PTHR32063:SF0">
    <property type="entry name" value="SWARMING MOTILITY PROTEIN SWRC"/>
    <property type="match status" value="1"/>
</dbReference>
<keyword evidence="3" id="KW-1185">Reference proteome</keyword>
<keyword evidence="1" id="KW-0472">Membrane</keyword>
<dbReference type="Gene3D" id="1.20.1640.10">
    <property type="entry name" value="Multidrug efflux transporter AcrB transmembrane domain"/>
    <property type="match status" value="1"/>
</dbReference>
<sequence>MPFALPGVFLSLLITGHTLNLISLIGSVMLVGIVVKNGIVLVDYTNLMRDRGLSLVQAVVVSGKSRLRPVLMTTLTTALAMIPLAMGVGEGAEIWQPMGVSIIGGLMFSTMITLVLIPVVYTLFGANRMRREKKRTAQMEDEMGL</sequence>
<feature type="transmembrane region" description="Helical" evidence="1">
    <location>
        <begin position="100"/>
        <end position="124"/>
    </location>
</feature>
<dbReference type="STRING" id="1236989.JCM15548_13218"/>
<dbReference type="EMBL" id="BAZW01000033">
    <property type="protein sequence ID" value="GAO30899.1"/>
    <property type="molecule type" value="Genomic_DNA"/>
</dbReference>
<dbReference type="AlphaFoldDB" id="A0A0E9M089"/>
<proteinExistence type="predicted"/>
<dbReference type="GO" id="GO:0042910">
    <property type="term" value="F:xenobiotic transmembrane transporter activity"/>
    <property type="evidence" value="ECO:0007669"/>
    <property type="project" value="TreeGrafter"/>
</dbReference>
<dbReference type="SUPFAM" id="SSF82866">
    <property type="entry name" value="Multidrug efflux transporter AcrB transmembrane domain"/>
    <property type="match status" value="1"/>
</dbReference>
<comment type="caution">
    <text evidence="2">The sequence shown here is derived from an EMBL/GenBank/DDBJ whole genome shotgun (WGS) entry which is preliminary data.</text>
</comment>
<dbReference type="GO" id="GO:0005886">
    <property type="term" value="C:plasma membrane"/>
    <property type="evidence" value="ECO:0007669"/>
    <property type="project" value="TreeGrafter"/>
</dbReference>
<evidence type="ECO:0000313" key="3">
    <source>
        <dbReference type="Proteomes" id="UP000032900"/>
    </source>
</evidence>
<keyword evidence="1" id="KW-1133">Transmembrane helix</keyword>